<dbReference type="HAMAP" id="MF_01062">
    <property type="entry name" value="PSRP"/>
    <property type="match status" value="1"/>
</dbReference>
<keyword evidence="4 5" id="KW-0418">Kinase</keyword>
<evidence type="ECO:0000256" key="2">
    <source>
        <dbReference type="ARBA" id="ARBA00022679"/>
    </source>
</evidence>
<dbReference type="EMBL" id="SRIO01000002">
    <property type="protein sequence ID" value="TFZ83877.1"/>
    <property type="molecule type" value="Genomic_DNA"/>
</dbReference>
<comment type="similarity">
    <text evidence="5">Belongs to the pyruvate, phosphate/water dikinase regulatory protein family. PSRP subfamily.</text>
</comment>
<dbReference type="InterPro" id="IPR026530">
    <property type="entry name" value="PSRP"/>
</dbReference>
<dbReference type="Pfam" id="PF03618">
    <property type="entry name" value="Kinase-PPPase"/>
    <property type="match status" value="1"/>
</dbReference>
<dbReference type="RefSeq" id="WP_135280804.1">
    <property type="nucleotide sequence ID" value="NZ_SRIO01000002.1"/>
</dbReference>
<dbReference type="EC" id="2.7.11.33" evidence="5"/>
<dbReference type="EC" id="2.7.4.28" evidence="5"/>
<evidence type="ECO:0000256" key="5">
    <source>
        <dbReference type="HAMAP-Rule" id="MF_01062"/>
    </source>
</evidence>
<dbReference type="GO" id="GO:0004674">
    <property type="term" value="F:protein serine/threonine kinase activity"/>
    <property type="evidence" value="ECO:0007669"/>
    <property type="project" value="UniProtKB-UniRule"/>
</dbReference>
<dbReference type="AlphaFoldDB" id="A0A4Z0FDQ8"/>
<dbReference type="GO" id="GO:0005524">
    <property type="term" value="F:ATP binding"/>
    <property type="evidence" value="ECO:0007669"/>
    <property type="project" value="InterPro"/>
</dbReference>
<dbReference type="NCBIfam" id="NF003742">
    <property type="entry name" value="PRK05339.1"/>
    <property type="match status" value="1"/>
</dbReference>
<evidence type="ECO:0000313" key="7">
    <source>
        <dbReference type="Proteomes" id="UP000297890"/>
    </source>
</evidence>
<comment type="catalytic activity">
    <reaction evidence="5">
        <text>[pyruvate, water dikinase]-phosphate + phosphate + H(+) = [pyruvate, water dikinase] + diphosphate</text>
        <dbReference type="Rhea" id="RHEA:48580"/>
        <dbReference type="Rhea" id="RHEA-COMP:11425"/>
        <dbReference type="Rhea" id="RHEA-COMP:11426"/>
        <dbReference type="ChEBI" id="CHEBI:15378"/>
        <dbReference type="ChEBI" id="CHEBI:33019"/>
        <dbReference type="ChEBI" id="CHEBI:43176"/>
        <dbReference type="ChEBI" id="CHEBI:43474"/>
        <dbReference type="ChEBI" id="CHEBI:68546"/>
        <dbReference type="EC" id="2.7.4.28"/>
    </reaction>
</comment>
<evidence type="ECO:0000256" key="3">
    <source>
        <dbReference type="ARBA" id="ARBA00022741"/>
    </source>
</evidence>
<dbReference type="PANTHER" id="PTHR31756:SF3">
    <property type="entry name" value="PYRUVATE, PHOSPHATE DIKINASE REGULATORY PROTEIN 1, CHLOROPLASTIC"/>
    <property type="match status" value="1"/>
</dbReference>
<gene>
    <name evidence="6" type="ORF">E4680_02580</name>
</gene>
<evidence type="ECO:0000256" key="1">
    <source>
        <dbReference type="ARBA" id="ARBA00022527"/>
    </source>
</evidence>
<dbReference type="PANTHER" id="PTHR31756">
    <property type="entry name" value="PYRUVATE, PHOSPHATE DIKINASE REGULATORY PROTEIN 1, CHLOROPLASTIC"/>
    <property type="match status" value="1"/>
</dbReference>
<evidence type="ECO:0000256" key="4">
    <source>
        <dbReference type="ARBA" id="ARBA00022777"/>
    </source>
</evidence>
<keyword evidence="2 5" id="KW-0808">Transferase</keyword>
<keyword evidence="1 5" id="KW-0723">Serine/threonine-protein kinase</keyword>
<comment type="caution">
    <text evidence="6">The sequence shown here is derived from an EMBL/GenBank/DDBJ whole genome shotgun (WGS) entry which is preliminary data.</text>
</comment>
<protein>
    <recommendedName>
        <fullName evidence="5">Putative phosphoenolpyruvate synthase regulatory protein</fullName>
        <shortName evidence="5">PEP synthase regulatory protein</shortName>
        <shortName evidence="5">PSRP</shortName>
        <ecNumber evidence="5">2.7.11.33</ecNumber>
        <ecNumber evidence="5">2.7.4.28</ecNumber>
    </recommendedName>
    <alternativeName>
        <fullName evidence="5">Pyruvate, water dikinase regulatory protein</fullName>
    </alternativeName>
</protein>
<proteinExistence type="inferred from homology"/>
<dbReference type="GO" id="GO:0016776">
    <property type="term" value="F:phosphotransferase activity, phosphate group as acceptor"/>
    <property type="evidence" value="ECO:0007669"/>
    <property type="project" value="UniProtKB-UniRule"/>
</dbReference>
<comment type="function">
    <text evidence="5">Bifunctional serine/threonine kinase and phosphorylase involved in the regulation of the phosphoenolpyruvate synthase (PEPS) by catalyzing its phosphorylation/dephosphorylation.</text>
</comment>
<feature type="binding site" evidence="5">
    <location>
        <begin position="154"/>
        <end position="161"/>
    </location>
    <ligand>
        <name>ADP</name>
        <dbReference type="ChEBI" id="CHEBI:456216"/>
    </ligand>
</feature>
<keyword evidence="7" id="KW-1185">Reference proteome</keyword>
<dbReference type="Proteomes" id="UP000297890">
    <property type="component" value="Unassembled WGS sequence"/>
</dbReference>
<organism evidence="6 7">
    <name type="scientific">Candidatus Macondimonas diazotrophica</name>
    <dbReference type="NCBI Taxonomy" id="2305248"/>
    <lineage>
        <taxon>Bacteria</taxon>
        <taxon>Pseudomonadati</taxon>
        <taxon>Pseudomonadota</taxon>
        <taxon>Gammaproteobacteria</taxon>
        <taxon>Chromatiales</taxon>
        <taxon>Ectothiorhodospiraceae</taxon>
        <taxon>Candidatus Macondimonas</taxon>
    </lineage>
</organism>
<reference evidence="6 7" key="1">
    <citation type="journal article" date="2019" name="ISME J.">
        <title>Candidatus Macondimonas diazotrophica, a novel gammaproteobacterial genus dominating crude-oil-contaminated coastal sediments.</title>
        <authorList>
            <person name="Karthikeyan S."/>
            <person name="Konstantinidis K."/>
        </authorList>
    </citation>
    <scope>NUCLEOTIDE SEQUENCE [LARGE SCALE GENOMIC DNA]</scope>
    <source>
        <strain evidence="6 7">KTK01</strain>
    </source>
</reference>
<sequence length="274" mass="31233">MAKKRTVFYLSDRTGITAETLGGSLLTQFDGVEFRQISVPFIQSEEKARRTVAMIDRTAQEEGVRPLLFCTLVDDRVIALLQESQGYLLDLFGTFIDPLEMELGQESTHSAGRAHGIANQRAYQSRIEAMHFALENDDGNSPHNYRQADIILVGVSRCGKTPTCLYLALQFGLRAANYPLIEDDLHAMVLPDRLVPHRKKLYGLSIDPDRLVQIRAERRPNSPYSSRRQCDWEIHEAQRLFEVESIPWIDSTYKSIEEIASTIVDQTGVQRRFF</sequence>
<dbReference type="GO" id="GO:0043531">
    <property type="term" value="F:ADP binding"/>
    <property type="evidence" value="ECO:0007669"/>
    <property type="project" value="UniProtKB-UniRule"/>
</dbReference>
<keyword evidence="3 5" id="KW-0547">Nucleotide-binding</keyword>
<dbReference type="OrthoDB" id="9782201at2"/>
<evidence type="ECO:0000313" key="6">
    <source>
        <dbReference type="EMBL" id="TFZ83877.1"/>
    </source>
</evidence>
<accession>A0A4Z0FDQ8</accession>
<dbReference type="InterPro" id="IPR005177">
    <property type="entry name" value="Kinase-pyrophosphorylase"/>
</dbReference>
<comment type="catalytic activity">
    <reaction evidence="5">
        <text>[pyruvate, water dikinase] + ADP = [pyruvate, water dikinase]-phosphate + AMP + H(+)</text>
        <dbReference type="Rhea" id="RHEA:46020"/>
        <dbReference type="Rhea" id="RHEA-COMP:11425"/>
        <dbReference type="Rhea" id="RHEA-COMP:11426"/>
        <dbReference type="ChEBI" id="CHEBI:15378"/>
        <dbReference type="ChEBI" id="CHEBI:43176"/>
        <dbReference type="ChEBI" id="CHEBI:68546"/>
        <dbReference type="ChEBI" id="CHEBI:456215"/>
        <dbReference type="ChEBI" id="CHEBI:456216"/>
        <dbReference type="EC" id="2.7.11.33"/>
    </reaction>
</comment>
<name>A0A4Z0FDQ8_9GAMM</name>